<sequence length="225" mass="25959">MAASGESRVSGGRGSTEEAFLTFTFQIEKRNPVLTSETQIERLTRSGSSDFSLNPFGVLQIDPEVTERFCQLSILVRPDKNRDDIYRAQEAFEAVDKAYKLLPDQEQKKRALDVIQAGNEYMGHTKEGKPTNVEEDDPELFKQAVYKQTMKLFAELGIKRKEREEKGMHERKRQREEAIEAQEKAKREGEGVDSWQNFQANTKGKKEKKNRTFLQPPKVKTEQRE</sequence>
<feature type="domain" description="J" evidence="2">
    <location>
        <begin position="63"/>
        <end position="109"/>
    </location>
</feature>
<accession>A0A8C2NBJ5</accession>
<dbReference type="AlphaFoldDB" id="A0A8C2NBJ5"/>
<dbReference type="Gene3D" id="1.10.287.110">
    <property type="entry name" value="DnaJ domain"/>
    <property type="match status" value="1"/>
</dbReference>
<dbReference type="Ensembl" id="ENSCGRT00001032037.1">
    <property type="protein sequence ID" value="ENSCGRP00001027789.1"/>
    <property type="gene ID" value="ENSCGRG00001024695.1"/>
</dbReference>
<organism evidence="3 4">
    <name type="scientific">Cricetulus griseus</name>
    <name type="common">Chinese hamster</name>
    <name type="synonym">Cricetulus barabensis griseus</name>
    <dbReference type="NCBI Taxonomy" id="10029"/>
    <lineage>
        <taxon>Eukaryota</taxon>
        <taxon>Metazoa</taxon>
        <taxon>Chordata</taxon>
        <taxon>Craniata</taxon>
        <taxon>Vertebrata</taxon>
        <taxon>Euteleostomi</taxon>
        <taxon>Mammalia</taxon>
        <taxon>Eutheria</taxon>
        <taxon>Euarchontoglires</taxon>
        <taxon>Glires</taxon>
        <taxon>Rodentia</taxon>
        <taxon>Myomorpha</taxon>
        <taxon>Muroidea</taxon>
        <taxon>Cricetidae</taxon>
        <taxon>Cricetinae</taxon>
        <taxon>Cricetulus</taxon>
    </lineage>
</organism>
<dbReference type="PANTHER" id="PTHR15606">
    <property type="entry name" value="DNAJ HOMOLOG SUBFAMILY C MEMBER 8/LIPOPOLYSACCHARIDE SPECIFIC RESPONSE-7-RELATED"/>
    <property type="match status" value="1"/>
</dbReference>
<dbReference type="InterPro" id="IPR001623">
    <property type="entry name" value="DnaJ_domain"/>
</dbReference>
<protein>
    <recommendedName>
        <fullName evidence="2">J domain-containing protein</fullName>
    </recommendedName>
</protein>
<evidence type="ECO:0000313" key="4">
    <source>
        <dbReference type="Proteomes" id="UP000694386"/>
    </source>
</evidence>
<dbReference type="SUPFAM" id="SSF46565">
    <property type="entry name" value="Chaperone J-domain"/>
    <property type="match status" value="1"/>
</dbReference>
<evidence type="ECO:0000313" key="3">
    <source>
        <dbReference type="Ensembl" id="ENSCGRP00001027789.1"/>
    </source>
</evidence>
<reference evidence="3" key="1">
    <citation type="submission" date="2025-08" db="UniProtKB">
        <authorList>
            <consortium name="Ensembl"/>
        </authorList>
    </citation>
    <scope>IDENTIFICATION</scope>
</reference>
<dbReference type="InterPro" id="IPR036869">
    <property type="entry name" value="J_dom_sf"/>
</dbReference>
<reference evidence="3" key="2">
    <citation type="submission" date="2025-09" db="UniProtKB">
        <authorList>
            <consortium name="Ensembl"/>
        </authorList>
    </citation>
    <scope>IDENTIFICATION</scope>
</reference>
<name>A0A8C2NBJ5_CRIGR</name>
<feature type="compositionally biased region" description="Basic and acidic residues" evidence="1">
    <location>
        <begin position="159"/>
        <end position="190"/>
    </location>
</feature>
<feature type="region of interest" description="Disordered" evidence="1">
    <location>
        <begin position="159"/>
        <end position="225"/>
    </location>
</feature>
<evidence type="ECO:0000259" key="2">
    <source>
        <dbReference type="Pfam" id="PF00226"/>
    </source>
</evidence>
<dbReference type="GO" id="GO:0005634">
    <property type="term" value="C:nucleus"/>
    <property type="evidence" value="ECO:0007669"/>
    <property type="project" value="TreeGrafter"/>
</dbReference>
<dbReference type="Proteomes" id="UP000694386">
    <property type="component" value="Unplaced"/>
</dbReference>
<dbReference type="PANTHER" id="PTHR15606:SF4">
    <property type="entry name" value="DNAJ HOMOLOG SUBFAMILY C MEMBER 8"/>
    <property type="match status" value="1"/>
</dbReference>
<dbReference type="InterPro" id="IPR042858">
    <property type="entry name" value="DNAJC8"/>
</dbReference>
<evidence type="ECO:0000256" key="1">
    <source>
        <dbReference type="SAM" id="MobiDB-lite"/>
    </source>
</evidence>
<dbReference type="Pfam" id="PF00226">
    <property type="entry name" value="DnaJ"/>
    <property type="match status" value="1"/>
</dbReference>
<proteinExistence type="predicted"/>